<name>A0A1Y1X533_9FUNG</name>
<evidence type="ECO:0000256" key="1">
    <source>
        <dbReference type="SAM" id="SignalP"/>
    </source>
</evidence>
<feature type="signal peptide" evidence="1">
    <location>
        <begin position="1"/>
        <end position="20"/>
    </location>
</feature>
<dbReference type="OrthoDB" id="2125136at2759"/>
<proteinExistence type="predicted"/>
<dbReference type="EMBL" id="MCFG01000131">
    <property type="protein sequence ID" value="ORX80927.1"/>
    <property type="molecule type" value="Genomic_DNA"/>
</dbReference>
<protein>
    <submittedName>
        <fullName evidence="2">Uncharacterized protein</fullName>
    </submittedName>
</protein>
<keyword evidence="1" id="KW-0732">Signal</keyword>
<comment type="caution">
    <text evidence="2">The sequence shown here is derived from an EMBL/GenBank/DDBJ whole genome shotgun (WGS) entry which is preliminary data.</text>
</comment>
<evidence type="ECO:0000313" key="3">
    <source>
        <dbReference type="Proteomes" id="UP000193944"/>
    </source>
</evidence>
<gene>
    <name evidence="2" type="ORF">BCR32DRAFT_293567</name>
</gene>
<feature type="chain" id="PRO_5012643707" evidence="1">
    <location>
        <begin position="21"/>
        <end position="508"/>
    </location>
</feature>
<keyword evidence="3" id="KW-1185">Reference proteome</keyword>
<accession>A0A1Y1X533</accession>
<dbReference type="AlphaFoldDB" id="A0A1Y1X533"/>
<reference evidence="2 3" key="1">
    <citation type="submission" date="2016-08" db="EMBL/GenBank/DDBJ databases">
        <title>A Parts List for Fungal Cellulosomes Revealed by Comparative Genomics.</title>
        <authorList>
            <consortium name="DOE Joint Genome Institute"/>
            <person name="Haitjema C.H."/>
            <person name="Gilmore S.P."/>
            <person name="Henske J.K."/>
            <person name="Solomon K.V."/>
            <person name="De Groot R."/>
            <person name="Kuo A."/>
            <person name="Mondo S.J."/>
            <person name="Salamov A.A."/>
            <person name="Labutti K."/>
            <person name="Zhao Z."/>
            <person name="Chiniquy J."/>
            <person name="Barry K."/>
            <person name="Brewer H.M."/>
            <person name="Purvine S.O."/>
            <person name="Wright A.T."/>
            <person name="Boxma B."/>
            <person name="Van Alen T."/>
            <person name="Hackstein J.H."/>
            <person name="Baker S.E."/>
            <person name="Grigoriev I.V."/>
            <person name="O'Malley M.A."/>
        </authorList>
    </citation>
    <scope>NUCLEOTIDE SEQUENCE [LARGE SCALE GENOMIC DNA]</scope>
    <source>
        <strain evidence="2 3">S4</strain>
    </source>
</reference>
<reference evidence="2 3" key="2">
    <citation type="submission" date="2016-08" db="EMBL/GenBank/DDBJ databases">
        <title>Pervasive Adenine N6-methylation of Active Genes in Fungi.</title>
        <authorList>
            <consortium name="DOE Joint Genome Institute"/>
            <person name="Mondo S.J."/>
            <person name="Dannebaum R.O."/>
            <person name="Kuo R.C."/>
            <person name="Labutti K."/>
            <person name="Haridas S."/>
            <person name="Kuo A."/>
            <person name="Salamov A."/>
            <person name="Ahrendt S.R."/>
            <person name="Lipzen A."/>
            <person name="Sullivan W."/>
            <person name="Andreopoulos W.B."/>
            <person name="Clum A."/>
            <person name="Lindquist E."/>
            <person name="Daum C."/>
            <person name="Ramamoorthy G.K."/>
            <person name="Gryganskyi A."/>
            <person name="Culley D."/>
            <person name="Magnuson J.K."/>
            <person name="James T.Y."/>
            <person name="O'Malley M.A."/>
            <person name="Stajich J.E."/>
            <person name="Spatafora J.W."/>
            <person name="Visel A."/>
            <person name="Grigoriev I.V."/>
        </authorList>
    </citation>
    <scope>NUCLEOTIDE SEQUENCE [LARGE SCALE GENOMIC DNA]</scope>
    <source>
        <strain evidence="2 3">S4</strain>
    </source>
</reference>
<organism evidence="2 3">
    <name type="scientific">Anaeromyces robustus</name>
    <dbReference type="NCBI Taxonomy" id="1754192"/>
    <lineage>
        <taxon>Eukaryota</taxon>
        <taxon>Fungi</taxon>
        <taxon>Fungi incertae sedis</taxon>
        <taxon>Chytridiomycota</taxon>
        <taxon>Chytridiomycota incertae sedis</taxon>
        <taxon>Neocallimastigomycetes</taxon>
        <taxon>Neocallimastigales</taxon>
        <taxon>Neocallimastigaceae</taxon>
        <taxon>Anaeromyces</taxon>
    </lineage>
</organism>
<evidence type="ECO:0000313" key="2">
    <source>
        <dbReference type="EMBL" id="ORX80927.1"/>
    </source>
</evidence>
<sequence>MKSYLSLILIIFFFFHHTNANKLFGNLVFFGRGLRDLPKYWNEIEVTKNSYVYFPYSKYDSDQTNLSSSSDEAKNYPLVIFLSEKNDKEYSEVRFEIEKNDYVKLNDYTYFKSEIKFRIPKSKYLINDGYTCEKLQLPCTSLDKYDFSNNNEWLDLIDFKIFLEDYSVKNDNTMTENDKKKISYELKDYNKITTEWQEINVKIDSMDKEYNYTSLVFRNYGNMPVYVSLGNTMFVKSESDDSVIIKNGIFQDGFEDWSWYQKTDDDKPTSVFHDKICPIDPEQKNSIYLATKTNYDFGLRMNVKSYSFGPPEAISFKYRPMKDSQLTLTLNENLTLSINEYLINRNCDINPQEEITILVDIKYYILTDSKLLMNNDITGMWIQTVTDVEGIKKYIYTETQDEKLRDEYVEDIYFYDLTFHHCYPTNLEAFHLEKLYSTGECDLTLHSHDYILNLKRRWPEDVAFEKMFKSKNIIKYEEKIITSGVKKNLHKYEFIIKIGLRENEIMKL</sequence>
<dbReference type="Proteomes" id="UP000193944">
    <property type="component" value="Unassembled WGS sequence"/>
</dbReference>